<dbReference type="Proteomes" id="UP001055879">
    <property type="component" value="Linkage Group LG15"/>
</dbReference>
<keyword evidence="2" id="KW-1185">Reference proteome</keyword>
<organism evidence="1 2">
    <name type="scientific">Arctium lappa</name>
    <name type="common">Greater burdock</name>
    <name type="synonym">Lappa major</name>
    <dbReference type="NCBI Taxonomy" id="4217"/>
    <lineage>
        <taxon>Eukaryota</taxon>
        <taxon>Viridiplantae</taxon>
        <taxon>Streptophyta</taxon>
        <taxon>Embryophyta</taxon>
        <taxon>Tracheophyta</taxon>
        <taxon>Spermatophyta</taxon>
        <taxon>Magnoliopsida</taxon>
        <taxon>eudicotyledons</taxon>
        <taxon>Gunneridae</taxon>
        <taxon>Pentapetalae</taxon>
        <taxon>asterids</taxon>
        <taxon>campanulids</taxon>
        <taxon>Asterales</taxon>
        <taxon>Asteraceae</taxon>
        <taxon>Carduoideae</taxon>
        <taxon>Cardueae</taxon>
        <taxon>Arctiinae</taxon>
        <taxon>Arctium</taxon>
    </lineage>
</organism>
<proteinExistence type="predicted"/>
<accession>A0ACB8XQY1</accession>
<reference evidence="1 2" key="2">
    <citation type="journal article" date="2022" name="Mol. Ecol. Resour.">
        <title>The genomes of chicory, endive, great burdock and yacon provide insights into Asteraceae paleo-polyploidization history and plant inulin production.</title>
        <authorList>
            <person name="Fan W."/>
            <person name="Wang S."/>
            <person name="Wang H."/>
            <person name="Wang A."/>
            <person name="Jiang F."/>
            <person name="Liu H."/>
            <person name="Zhao H."/>
            <person name="Xu D."/>
            <person name="Zhang Y."/>
        </authorList>
    </citation>
    <scope>NUCLEOTIDE SEQUENCE [LARGE SCALE GENOMIC DNA]</scope>
    <source>
        <strain evidence="2">cv. Niubang</strain>
    </source>
</reference>
<name>A0ACB8XQY1_ARCLA</name>
<sequence>MEGREYSSDGNNNAYNNNHHIQPPTSDDEEEFDLLPENHGTYVIQVPKDQIYRVPPPENAIVAERYRITVPERKSCITWSCIMTFVLLSLLFIGFITCVSLAVSDKQDPGFRVRHIRVTTKGKGDKKEHEFHFTLRSKNDNDRADIHFLKGGRSSLSYRDRTIARGRFPALEQDSESLENMKLNLTSGSEKKLPKEIQKSLKGTFHRPIKLALKFDAPVRFQVGVFPVKNKKLSIVCNLKVNKLTKNARVLSQDCDYATL</sequence>
<comment type="caution">
    <text evidence="1">The sequence shown here is derived from an EMBL/GenBank/DDBJ whole genome shotgun (WGS) entry which is preliminary data.</text>
</comment>
<evidence type="ECO:0000313" key="1">
    <source>
        <dbReference type="EMBL" id="KAI3672428.1"/>
    </source>
</evidence>
<evidence type="ECO:0000313" key="2">
    <source>
        <dbReference type="Proteomes" id="UP001055879"/>
    </source>
</evidence>
<dbReference type="EMBL" id="CM042061">
    <property type="protein sequence ID" value="KAI3672428.1"/>
    <property type="molecule type" value="Genomic_DNA"/>
</dbReference>
<reference evidence="2" key="1">
    <citation type="journal article" date="2022" name="Mol. Ecol. Resour.">
        <title>The genomes of chicory, endive, great burdock and yacon provide insights into Asteraceae palaeo-polyploidization history and plant inulin production.</title>
        <authorList>
            <person name="Fan W."/>
            <person name="Wang S."/>
            <person name="Wang H."/>
            <person name="Wang A."/>
            <person name="Jiang F."/>
            <person name="Liu H."/>
            <person name="Zhao H."/>
            <person name="Xu D."/>
            <person name="Zhang Y."/>
        </authorList>
    </citation>
    <scope>NUCLEOTIDE SEQUENCE [LARGE SCALE GENOMIC DNA]</scope>
    <source>
        <strain evidence="2">cv. Niubang</strain>
    </source>
</reference>
<gene>
    <name evidence="1" type="ORF">L6452_38516</name>
</gene>
<protein>
    <submittedName>
        <fullName evidence="1">Uncharacterized protein</fullName>
    </submittedName>
</protein>